<dbReference type="NCBIfam" id="TIGR00377">
    <property type="entry name" value="ant_ant_sig"/>
    <property type="match status" value="1"/>
</dbReference>
<evidence type="ECO:0000313" key="5">
    <source>
        <dbReference type="Proteomes" id="UP001500596"/>
    </source>
</evidence>
<dbReference type="PANTHER" id="PTHR33495:SF2">
    <property type="entry name" value="ANTI-SIGMA FACTOR ANTAGONIST TM_1081-RELATED"/>
    <property type="match status" value="1"/>
</dbReference>
<sequence length="115" mass="12161">MHLTITAEADITTVAVSGRFDAHGVDAYDREVIDQIDRQHPHVAVDLSDVEFMDSSALAALVRTLKATVACSGTMTVVGVSDAVRIILELTRLDAVFAVNAAARPQARTATAAGR</sequence>
<dbReference type="PROSITE" id="PS50801">
    <property type="entry name" value="STAS"/>
    <property type="match status" value="1"/>
</dbReference>
<dbReference type="Proteomes" id="UP001500596">
    <property type="component" value="Unassembled WGS sequence"/>
</dbReference>
<gene>
    <name evidence="4" type="ORF">GCM10009807_23380</name>
</gene>
<name>A0ABN2GYY2_9MICO</name>
<comment type="caution">
    <text evidence="4">The sequence shown here is derived from an EMBL/GenBank/DDBJ whole genome shotgun (WGS) entry which is preliminary data.</text>
</comment>
<dbReference type="RefSeq" id="WP_344054754.1">
    <property type="nucleotide sequence ID" value="NZ_BAAAPK010000001.1"/>
</dbReference>
<dbReference type="EMBL" id="BAAAPK010000001">
    <property type="protein sequence ID" value="GAA1678822.1"/>
    <property type="molecule type" value="Genomic_DNA"/>
</dbReference>
<feature type="domain" description="STAS" evidence="3">
    <location>
        <begin position="1"/>
        <end position="93"/>
    </location>
</feature>
<keyword evidence="5" id="KW-1185">Reference proteome</keyword>
<evidence type="ECO:0000256" key="1">
    <source>
        <dbReference type="ARBA" id="ARBA00009013"/>
    </source>
</evidence>
<dbReference type="Gene3D" id="3.30.750.24">
    <property type="entry name" value="STAS domain"/>
    <property type="match status" value="1"/>
</dbReference>
<reference evidence="4 5" key="1">
    <citation type="journal article" date="2019" name="Int. J. Syst. Evol. Microbiol.">
        <title>The Global Catalogue of Microorganisms (GCM) 10K type strain sequencing project: providing services to taxonomists for standard genome sequencing and annotation.</title>
        <authorList>
            <consortium name="The Broad Institute Genomics Platform"/>
            <consortium name="The Broad Institute Genome Sequencing Center for Infectious Disease"/>
            <person name="Wu L."/>
            <person name="Ma J."/>
        </authorList>
    </citation>
    <scope>NUCLEOTIDE SEQUENCE [LARGE SCALE GENOMIC DNA]</scope>
    <source>
        <strain evidence="4 5">JCM 15575</strain>
    </source>
</reference>
<comment type="similarity">
    <text evidence="1 2">Belongs to the anti-sigma-factor antagonist family.</text>
</comment>
<dbReference type="InterPro" id="IPR002645">
    <property type="entry name" value="STAS_dom"/>
</dbReference>
<dbReference type="SUPFAM" id="SSF52091">
    <property type="entry name" value="SpoIIaa-like"/>
    <property type="match status" value="1"/>
</dbReference>
<evidence type="ECO:0000256" key="2">
    <source>
        <dbReference type="RuleBase" id="RU003749"/>
    </source>
</evidence>
<proteinExistence type="inferred from homology"/>
<dbReference type="Pfam" id="PF01740">
    <property type="entry name" value="STAS"/>
    <property type="match status" value="1"/>
</dbReference>
<accession>A0ABN2GYY2</accession>
<evidence type="ECO:0000313" key="4">
    <source>
        <dbReference type="EMBL" id="GAA1678822.1"/>
    </source>
</evidence>
<organism evidence="4 5">
    <name type="scientific">Microbacterium lacus</name>
    <dbReference type="NCBI Taxonomy" id="415217"/>
    <lineage>
        <taxon>Bacteria</taxon>
        <taxon>Bacillati</taxon>
        <taxon>Actinomycetota</taxon>
        <taxon>Actinomycetes</taxon>
        <taxon>Micrococcales</taxon>
        <taxon>Microbacteriaceae</taxon>
        <taxon>Microbacterium</taxon>
    </lineage>
</organism>
<protein>
    <recommendedName>
        <fullName evidence="2">Anti-sigma factor antagonist</fullName>
    </recommendedName>
</protein>
<dbReference type="InterPro" id="IPR003658">
    <property type="entry name" value="Anti-sigma_ant"/>
</dbReference>
<evidence type="ECO:0000259" key="3">
    <source>
        <dbReference type="PROSITE" id="PS50801"/>
    </source>
</evidence>
<dbReference type="InterPro" id="IPR036513">
    <property type="entry name" value="STAS_dom_sf"/>
</dbReference>
<dbReference type="CDD" id="cd07043">
    <property type="entry name" value="STAS_anti-anti-sigma_factors"/>
    <property type="match status" value="1"/>
</dbReference>
<dbReference type="PANTHER" id="PTHR33495">
    <property type="entry name" value="ANTI-SIGMA FACTOR ANTAGONIST TM_1081-RELATED-RELATED"/>
    <property type="match status" value="1"/>
</dbReference>